<evidence type="ECO:0000313" key="2">
    <source>
        <dbReference type="EMBL" id="UFZ04969.1"/>
    </source>
</evidence>
<protein>
    <submittedName>
        <fullName evidence="2">Fatty acid--CoA ligase family protein</fullName>
    </submittedName>
</protein>
<dbReference type="PANTHER" id="PTHR43767">
    <property type="entry name" value="LONG-CHAIN-FATTY-ACID--COA LIGASE"/>
    <property type="match status" value="1"/>
</dbReference>
<gene>
    <name evidence="2" type="ORF">LQG66_01210</name>
</gene>
<keyword evidence="3" id="KW-1185">Reference proteome</keyword>
<accession>A0ABY3RCM6</accession>
<dbReference type="Proteomes" id="UP001431010">
    <property type="component" value="Chromosome"/>
</dbReference>
<dbReference type="EMBL" id="CP088156">
    <property type="protein sequence ID" value="UFZ04969.1"/>
    <property type="molecule type" value="Genomic_DNA"/>
</dbReference>
<dbReference type="InterPro" id="IPR000873">
    <property type="entry name" value="AMP-dep_synth/lig_dom"/>
</dbReference>
<dbReference type="InterPro" id="IPR042099">
    <property type="entry name" value="ANL_N_sf"/>
</dbReference>
<reference evidence="2" key="1">
    <citation type="journal article" date="2024" name="Antonie Van Leeuwenhoek">
        <title>Bradyrhizobium ontarionense sp. nov., a novel bacterial symbiont isolated from Aeschynomene indica (Indian jointvetch), harbours photosynthesis, nitrogen fixation and nitrous oxide (N2O) reductase genes.</title>
        <authorList>
            <person name="Bromfield E.S.P."/>
            <person name="Cloutier S."/>
        </authorList>
    </citation>
    <scope>NUCLEOTIDE SEQUENCE</scope>
    <source>
        <strain evidence="2">A19</strain>
    </source>
</reference>
<evidence type="ECO:0000259" key="1">
    <source>
        <dbReference type="Pfam" id="PF00501"/>
    </source>
</evidence>
<sequence length="228" mass="25758">MPDDPGRIVDAIEAYGVTGLQVFPPFIFHLLKLPDLEGRLPKSVRYVSTSGQALPVKHIRRLREAWPGVQIFSSYYGLTECKRVSFLPPDEIDRRPRSVGRAIPGVRTYLFGEDDAPLTVPGQVGELGVAGELPMQRYWNMPEETARRMIENVAGEARVFLTGDLFRVDDEGYLYHVARKDDAFARSGFKVNPREVEQLLISHPAVALPRWRGRTEERAGTENCRARP</sequence>
<name>A0ABY3RCM6_9BRAD</name>
<dbReference type="Gene3D" id="3.40.50.12780">
    <property type="entry name" value="N-terminal domain of ligase-like"/>
    <property type="match status" value="1"/>
</dbReference>
<proteinExistence type="predicted"/>
<organism evidence="2 3">
    <name type="scientific">Bradyrhizobium ontarionense</name>
    <dbReference type="NCBI Taxonomy" id="2898149"/>
    <lineage>
        <taxon>Bacteria</taxon>
        <taxon>Pseudomonadati</taxon>
        <taxon>Pseudomonadota</taxon>
        <taxon>Alphaproteobacteria</taxon>
        <taxon>Hyphomicrobiales</taxon>
        <taxon>Nitrobacteraceae</taxon>
        <taxon>Bradyrhizobium</taxon>
    </lineage>
</organism>
<evidence type="ECO:0000313" key="3">
    <source>
        <dbReference type="Proteomes" id="UP001431010"/>
    </source>
</evidence>
<dbReference type="InterPro" id="IPR050237">
    <property type="entry name" value="ATP-dep_AMP-bd_enzyme"/>
</dbReference>
<dbReference type="GO" id="GO:0016874">
    <property type="term" value="F:ligase activity"/>
    <property type="evidence" value="ECO:0007669"/>
    <property type="project" value="UniProtKB-KW"/>
</dbReference>
<dbReference type="CDD" id="cd04433">
    <property type="entry name" value="AFD_class_I"/>
    <property type="match status" value="1"/>
</dbReference>
<keyword evidence="2" id="KW-0436">Ligase</keyword>
<dbReference type="Pfam" id="PF00501">
    <property type="entry name" value="AMP-binding"/>
    <property type="match status" value="1"/>
</dbReference>
<dbReference type="SUPFAM" id="SSF56801">
    <property type="entry name" value="Acetyl-CoA synthetase-like"/>
    <property type="match status" value="1"/>
</dbReference>
<feature type="domain" description="AMP-dependent synthetase/ligase" evidence="1">
    <location>
        <begin position="4"/>
        <end position="139"/>
    </location>
</feature>
<dbReference type="PANTHER" id="PTHR43767:SF10">
    <property type="entry name" value="SURFACTIN SYNTHASE SUBUNIT 1"/>
    <property type="match status" value="1"/>
</dbReference>
<dbReference type="RefSeq" id="WP_231322509.1">
    <property type="nucleotide sequence ID" value="NZ_CP088156.1"/>
</dbReference>